<dbReference type="Pfam" id="PF03780">
    <property type="entry name" value="Asp23"/>
    <property type="match status" value="1"/>
</dbReference>
<comment type="caution">
    <text evidence="1">The sequence shown here is derived from an EMBL/GenBank/DDBJ whole genome shotgun (WGS) entry which is preliminary data.</text>
</comment>
<protein>
    <submittedName>
        <fullName evidence="1">Alkaline shock protein 23</fullName>
    </submittedName>
</protein>
<proteinExistence type="predicted"/>
<sequence length="125" mass="13267">MPDGKEYISRPDEKGNIRISEEVLAVIAADAANEVDGVAGFNGNLAQQIMGKSQKKGIRILMGDDAVVLELDILIKYGYTIPDVARKVQDAVMSAVEATSGLNVEAVNVTVSGVMFPKETAQSPC</sequence>
<dbReference type="EMBL" id="VSSQ01027291">
    <property type="protein sequence ID" value="MPM76453.1"/>
    <property type="molecule type" value="Genomic_DNA"/>
</dbReference>
<name>A0A645CHM3_9ZZZZ</name>
<accession>A0A645CHM3</accession>
<evidence type="ECO:0000313" key="1">
    <source>
        <dbReference type="EMBL" id="MPM76453.1"/>
    </source>
</evidence>
<dbReference type="AlphaFoldDB" id="A0A645CHM3"/>
<organism evidence="1">
    <name type="scientific">bioreactor metagenome</name>
    <dbReference type="NCBI Taxonomy" id="1076179"/>
    <lineage>
        <taxon>unclassified sequences</taxon>
        <taxon>metagenomes</taxon>
        <taxon>ecological metagenomes</taxon>
    </lineage>
</organism>
<dbReference type="PANTHER" id="PTHR34297">
    <property type="entry name" value="HYPOTHETICAL CYTOSOLIC PROTEIN-RELATED"/>
    <property type="match status" value="1"/>
</dbReference>
<dbReference type="InterPro" id="IPR005531">
    <property type="entry name" value="Asp23"/>
</dbReference>
<reference evidence="1" key="1">
    <citation type="submission" date="2019-08" db="EMBL/GenBank/DDBJ databases">
        <authorList>
            <person name="Kucharzyk K."/>
            <person name="Murdoch R.W."/>
            <person name="Higgins S."/>
            <person name="Loffler F."/>
        </authorList>
    </citation>
    <scope>NUCLEOTIDE SEQUENCE</scope>
</reference>
<gene>
    <name evidence="1" type="ORF">SDC9_123451</name>
</gene>